<dbReference type="CDD" id="cd04873">
    <property type="entry name" value="ACT_UUR-ACR-like"/>
    <property type="match status" value="1"/>
</dbReference>
<protein>
    <recommendedName>
        <fullName evidence="6">Bifunctional uridylyltransferase/uridylyl-removing enzyme</fullName>
        <shortName evidence="6">UTase/UR</shortName>
    </recommendedName>
    <alternativeName>
        <fullName evidence="6">Bifunctional [protein-PII] modification enzyme</fullName>
    </alternativeName>
    <alternativeName>
        <fullName evidence="6">Bifunctional nitrogen sensor protein</fullName>
    </alternativeName>
    <domain>
        <recommendedName>
            <fullName evidence="6">[Protein-PII] uridylyltransferase</fullName>
            <shortName evidence="6">PII uridylyltransferase</shortName>
            <shortName evidence="6">UTase</shortName>
            <ecNumber evidence="6">2.7.7.59</ecNumber>
        </recommendedName>
    </domain>
    <domain>
        <recommendedName>
            <fullName evidence="6">[Protein-PII]-UMP uridylyl-removing enzyme</fullName>
            <shortName evidence="6">UR</shortName>
            <ecNumber evidence="6">3.1.4.-</ecNumber>
        </recommendedName>
    </domain>
</protein>
<comment type="cofactor">
    <cofactor evidence="6">
        <name>Mg(2+)</name>
        <dbReference type="ChEBI" id="CHEBI:18420"/>
    </cofactor>
</comment>
<feature type="domain" description="HD" evidence="8">
    <location>
        <begin position="459"/>
        <end position="570"/>
    </location>
</feature>
<dbReference type="GO" id="GO:0008773">
    <property type="term" value="F:[protein-PII] uridylyltransferase activity"/>
    <property type="evidence" value="ECO:0007669"/>
    <property type="project" value="UniProtKB-UniRule"/>
</dbReference>
<dbReference type="PANTHER" id="PTHR47320">
    <property type="entry name" value="BIFUNCTIONAL URIDYLYLTRANSFERASE/URIDYLYL-REMOVING ENZYME"/>
    <property type="match status" value="1"/>
</dbReference>
<dbReference type="PROSITE" id="PS51831">
    <property type="entry name" value="HD"/>
    <property type="match status" value="1"/>
</dbReference>
<dbReference type="PROSITE" id="PS51671">
    <property type="entry name" value="ACT"/>
    <property type="match status" value="1"/>
</dbReference>
<dbReference type="KEGG" id="sdl:Sdel_1688"/>
<reference evidence="9 10" key="2">
    <citation type="journal article" date="2010" name="Stand. Genomic Sci.">
        <title>Complete genome sequence of Sulfurospirillum deleyianum type strain (5175).</title>
        <authorList>
            <person name="Sikorski J."/>
            <person name="Lapidus A."/>
            <person name="Copeland A."/>
            <person name="Glavina Del Rio T."/>
            <person name="Nolan M."/>
            <person name="Lucas S."/>
            <person name="Chen F."/>
            <person name="Tice H."/>
            <person name="Cheng J.F."/>
            <person name="Saunders E."/>
            <person name="Bruce D."/>
            <person name="Goodwin L."/>
            <person name="Pitluck S."/>
            <person name="Ovchinnikova G."/>
            <person name="Pati A."/>
            <person name="Ivanova N."/>
            <person name="Mavromatis K."/>
            <person name="Chen A."/>
            <person name="Palaniappan K."/>
            <person name="Chain P."/>
            <person name="Land M."/>
            <person name="Hauser L."/>
            <person name="Chang Y.J."/>
            <person name="Jeffries C.D."/>
            <person name="Brettin T."/>
            <person name="Detter J.C."/>
            <person name="Han C."/>
            <person name="Rohde M."/>
            <person name="Lang E."/>
            <person name="Spring S."/>
            <person name="Goker M."/>
            <person name="Bristow J."/>
            <person name="Eisen J.A."/>
            <person name="Markowitz V."/>
            <person name="Hugenholtz P."/>
            <person name="Kyrpides N.C."/>
            <person name="Klenk H.P."/>
        </authorList>
    </citation>
    <scope>NUCLEOTIDE SEQUENCE [LARGE SCALE GENOMIC DNA]</scope>
    <source>
        <strain evidence="10">ATCC 51133 / DSM 6946 / 5175</strain>
    </source>
</reference>
<dbReference type="Pfam" id="PF01966">
    <property type="entry name" value="HD"/>
    <property type="match status" value="1"/>
</dbReference>
<keyword evidence="2 6" id="KW-0548">Nucleotidyltransferase</keyword>
<dbReference type="OrthoDB" id="9758038at2"/>
<keyword evidence="5 6" id="KW-0511">Multifunctional enzyme</keyword>
<gene>
    <name evidence="6" type="primary">glnD</name>
    <name evidence="9" type="ordered locus">Sdel_1688</name>
</gene>
<dbReference type="eggNOG" id="COG2844">
    <property type="taxonomic scope" value="Bacteria"/>
</dbReference>
<evidence type="ECO:0000256" key="4">
    <source>
        <dbReference type="ARBA" id="ARBA00022842"/>
    </source>
</evidence>
<keyword evidence="3 6" id="KW-0378">Hydrolase</keyword>
<comment type="similarity">
    <text evidence="6">Belongs to the GlnD family.</text>
</comment>
<dbReference type="PANTHER" id="PTHR47320:SF1">
    <property type="entry name" value="BIFUNCTIONAL URIDYLYLTRANSFERASE_URIDYLYL-REMOVING ENZYME"/>
    <property type="match status" value="1"/>
</dbReference>
<dbReference type="SUPFAM" id="SSF109604">
    <property type="entry name" value="HD-domain/PDEase-like"/>
    <property type="match status" value="1"/>
</dbReference>
<comment type="caution">
    <text evidence="6">Lacks conserved residue(s) required for the propagation of feature annotation.</text>
</comment>
<evidence type="ECO:0000259" key="8">
    <source>
        <dbReference type="PROSITE" id="PS51831"/>
    </source>
</evidence>
<dbReference type="EC" id="2.7.7.59" evidence="6"/>
<evidence type="ECO:0000259" key="7">
    <source>
        <dbReference type="PROSITE" id="PS51671"/>
    </source>
</evidence>
<dbReference type="CDD" id="cd05401">
    <property type="entry name" value="NT_GlnE_GlnD_like"/>
    <property type="match status" value="1"/>
</dbReference>
<dbReference type="HOGENOM" id="CLU_012833_1_0_7"/>
<feature type="domain" description="ACT" evidence="7">
    <location>
        <begin position="782"/>
        <end position="844"/>
    </location>
</feature>
<dbReference type="RefSeq" id="WP_012857453.1">
    <property type="nucleotide sequence ID" value="NC_013512.1"/>
</dbReference>
<evidence type="ECO:0000256" key="2">
    <source>
        <dbReference type="ARBA" id="ARBA00022695"/>
    </source>
</evidence>
<accession>D1B3N3</accession>
<dbReference type="InterPro" id="IPR043519">
    <property type="entry name" value="NT_sf"/>
</dbReference>
<keyword evidence="4 6" id="KW-0460">Magnesium</keyword>
<dbReference type="GO" id="GO:0006808">
    <property type="term" value="P:regulation of nitrogen utilization"/>
    <property type="evidence" value="ECO:0007669"/>
    <property type="project" value="UniProtKB-UniRule"/>
</dbReference>
<dbReference type="SUPFAM" id="SSF81593">
    <property type="entry name" value="Nucleotidyltransferase substrate binding subunit/domain"/>
    <property type="match status" value="1"/>
</dbReference>
<keyword evidence="1 6" id="KW-0808">Transferase</keyword>
<sequence>MEIEEIIEDLIEKNASDFEISKVIKEHIKTYLSSLNEIFVENQGKDFLVKHTKKIDQFMLIIYKYTLRKYFGNYMPFANAIPVVLVGMGSYGREELCVYSDIDLMVVYKAIPGYNIEPLIQSMLYLAWDAGMKLGHRTHKLEELVTASNQDLTIKTAMLESRFLCGSKILWMETERELLKLHKTDKGDKKEIILQIIAANEARRAKHPMSMEPNIKEGVGGLRDAHALFWICKILFGSIRIKDRVPEIINEEEYKEFRSALEFLYRVRSALHLSAKKKQDILNLEYIPDVATKLGFENKILKNAHMQLASRTLASMHTVDVTCKIFMRKLTASLFLYPNCLNALKKGRIHKGLYVANHTVYASLKNPAPKLSLVLEQLQCFDDASLDFDISYVHYIKNAIYPPHNTPKTYKQFYALLFQPNVYALFNLLYEASLLPQLIKPFRQILNLAQFDGYHKLPVDIHSLHTLYHLENIQDDFIKALFDDLCPEGRAMLKLVAFLHDVGKGRKEDHSELGAKIFRAYASKLHFPEKAIEMGSLIIKYHTLMSNTAYREDIYSEKVVLSFISKLQNPQALKLLYILTYADMNAVNNNIYSGFIAKLLREFYQYSMEMFEKEELIDETTKRLRKEASLKKSPEFLELSKPLQKRILSIPSNFFFLKLKPSEIISIAQQTDETSMDFYHYTIRNEDHLSIQVIRGLEFNIGYLLGKLSYLDLVQMDIYKLFDGKKYFQIDFNEKVDESDIAYIKELLENSFDMSKRTVLKKPVILKGEMSIDFDHSKSYALMQLKTKNQQGLMAYMMSIFDEHGIDIAMAKIQTIKNRTRNLLLIEKTARLCDNGQNILDYFY</sequence>
<dbReference type="GO" id="GO:0008081">
    <property type="term" value="F:phosphoric diester hydrolase activity"/>
    <property type="evidence" value="ECO:0007669"/>
    <property type="project" value="UniProtKB-UniRule"/>
</dbReference>
<dbReference type="InterPro" id="IPR002912">
    <property type="entry name" value="ACT_dom"/>
</dbReference>
<evidence type="ECO:0000256" key="5">
    <source>
        <dbReference type="ARBA" id="ARBA00023268"/>
    </source>
</evidence>
<dbReference type="InterPro" id="IPR013546">
    <property type="entry name" value="PII_UdlTrfase/GS_AdlTrfase"/>
</dbReference>
<dbReference type="Pfam" id="PF08335">
    <property type="entry name" value="GlnD_UR_UTase"/>
    <property type="match status" value="1"/>
</dbReference>
<dbReference type="EC" id="3.1.4.-" evidence="6"/>
<name>D1B3N3_SULD5</name>
<dbReference type="InterPro" id="IPR010043">
    <property type="entry name" value="UTase/UR"/>
</dbReference>
<comment type="activity regulation">
    <text evidence="6">Uridylyltransferase (UTase) activity is inhibited by glutamine, while glutamine activates uridylyl-removing (UR) activity.</text>
</comment>
<evidence type="ECO:0000313" key="10">
    <source>
        <dbReference type="Proteomes" id="UP000002222"/>
    </source>
</evidence>
<comment type="domain">
    <text evidence="6">Has four distinct domains: an N-terminal nucleotidyltransferase (NT) domain responsible for UTase activity, a central HD domain that encodes UR activity, and two C-terminal ACT domains that seem to have a role in glutamine sensing.</text>
</comment>
<dbReference type="AlphaFoldDB" id="D1B3N3"/>
<keyword evidence="10" id="KW-1185">Reference proteome</keyword>
<dbReference type="PIRSF" id="PIRSF006288">
    <property type="entry name" value="PII_uridyltransf"/>
    <property type="match status" value="1"/>
</dbReference>
<dbReference type="HAMAP" id="MF_00277">
    <property type="entry name" value="PII_uridylyl_transf"/>
    <property type="match status" value="1"/>
</dbReference>
<comment type="catalytic activity">
    <reaction evidence="6">
        <text>[protein-PII]-uridylyl-L-tyrosine + H2O = [protein-PII]-L-tyrosine + UMP + H(+)</text>
        <dbReference type="Rhea" id="RHEA:48600"/>
        <dbReference type="Rhea" id="RHEA-COMP:12147"/>
        <dbReference type="Rhea" id="RHEA-COMP:12148"/>
        <dbReference type="ChEBI" id="CHEBI:15377"/>
        <dbReference type="ChEBI" id="CHEBI:15378"/>
        <dbReference type="ChEBI" id="CHEBI:46858"/>
        <dbReference type="ChEBI" id="CHEBI:57865"/>
        <dbReference type="ChEBI" id="CHEBI:90602"/>
    </reaction>
</comment>
<evidence type="ECO:0000256" key="3">
    <source>
        <dbReference type="ARBA" id="ARBA00022801"/>
    </source>
</evidence>
<dbReference type="STRING" id="525898.Sdel_1688"/>
<evidence type="ECO:0000313" key="9">
    <source>
        <dbReference type="EMBL" id="ACZ12703.1"/>
    </source>
</evidence>
<dbReference type="SUPFAM" id="SSF81301">
    <property type="entry name" value="Nucleotidyltransferase"/>
    <property type="match status" value="1"/>
</dbReference>
<dbReference type="InterPro" id="IPR006674">
    <property type="entry name" value="HD_domain"/>
</dbReference>
<comment type="function">
    <text evidence="6">Modifies, by uridylylation and deuridylylation, the PII regulatory proteins (GlnB and homologs), in response to the nitrogen status of the cell that GlnD senses through the glutamine level. Under low glutamine levels, catalyzes the conversion of the PII proteins and UTP to PII-UMP and PPi, while under higher glutamine levels, GlnD hydrolyzes PII-UMP to PII and UMP (deuridylylation). Thus, controls uridylylation state and activity of the PII proteins, and plays an important role in the regulation of nitrogen assimilation and metabolism.</text>
</comment>
<proteinExistence type="inferred from homology"/>
<organism evidence="9 10">
    <name type="scientific">Sulfurospirillum deleyianum (strain ATCC 51133 / DSM 6946 / 5175)</name>
    <dbReference type="NCBI Taxonomy" id="525898"/>
    <lineage>
        <taxon>Bacteria</taxon>
        <taxon>Pseudomonadati</taxon>
        <taxon>Campylobacterota</taxon>
        <taxon>Epsilonproteobacteria</taxon>
        <taxon>Campylobacterales</taxon>
        <taxon>Sulfurospirillaceae</taxon>
        <taxon>Sulfurospirillum</taxon>
    </lineage>
</organism>
<feature type="region of interest" description="Uridylyltransferase" evidence="6">
    <location>
        <begin position="1"/>
        <end position="340"/>
    </location>
</feature>
<dbReference type="Proteomes" id="UP000002222">
    <property type="component" value="Chromosome"/>
</dbReference>
<evidence type="ECO:0000256" key="6">
    <source>
        <dbReference type="HAMAP-Rule" id="MF_00277"/>
    </source>
</evidence>
<dbReference type="Gene3D" id="1.10.3090.10">
    <property type="entry name" value="cca-adding enzyme, domain 2"/>
    <property type="match status" value="1"/>
</dbReference>
<comment type="catalytic activity">
    <reaction evidence="6">
        <text>[protein-PII]-L-tyrosine + UTP = [protein-PII]-uridylyl-L-tyrosine + diphosphate</text>
        <dbReference type="Rhea" id="RHEA:13673"/>
        <dbReference type="Rhea" id="RHEA-COMP:12147"/>
        <dbReference type="Rhea" id="RHEA-COMP:12148"/>
        <dbReference type="ChEBI" id="CHEBI:33019"/>
        <dbReference type="ChEBI" id="CHEBI:46398"/>
        <dbReference type="ChEBI" id="CHEBI:46858"/>
        <dbReference type="ChEBI" id="CHEBI:90602"/>
        <dbReference type="EC" id="2.7.7.59"/>
    </reaction>
</comment>
<evidence type="ECO:0000256" key="1">
    <source>
        <dbReference type="ARBA" id="ARBA00022679"/>
    </source>
</evidence>
<dbReference type="EMBL" id="CP001816">
    <property type="protein sequence ID" value="ACZ12703.1"/>
    <property type="molecule type" value="Genomic_DNA"/>
</dbReference>
<reference evidence="10" key="1">
    <citation type="submission" date="2009-11" db="EMBL/GenBank/DDBJ databases">
        <title>The complete genome of Sulfurospirillum deleyianum DSM 6946.</title>
        <authorList>
            <consortium name="US DOE Joint Genome Institute (JGI-PGF)"/>
            <person name="Lucas S."/>
            <person name="Copeland A."/>
            <person name="Lapidus A."/>
            <person name="Glavina del Rio T."/>
            <person name="Dalin E."/>
            <person name="Tice H."/>
            <person name="Bruce D."/>
            <person name="Goodwin L."/>
            <person name="Pitluck S."/>
            <person name="Kyrpides N."/>
            <person name="Mavromatis K."/>
            <person name="Ivanova N."/>
            <person name="Ovchinnikova G."/>
            <person name="Munk A.C."/>
            <person name="Lu M."/>
            <person name="Brettin T."/>
            <person name="Detter J.C."/>
            <person name="Han C."/>
            <person name="Tapia R."/>
            <person name="Larimer F."/>
            <person name="Land M."/>
            <person name="Hauser L."/>
            <person name="Markowitz V."/>
            <person name="Cheng J.F."/>
            <person name="Hugenholtz P."/>
            <person name="Woyke T."/>
            <person name="Wu D."/>
            <person name="Aumann P."/>
            <person name="Schneider S."/>
            <person name="Lang E."/>
            <person name="Spring S."/>
            <person name="Klenk H.P."/>
            <person name="Eisen J.A."/>
        </authorList>
    </citation>
    <scope>NUCLEOTIDE SEQUENCE [LARGE SCALE GENOMIC DNA]</scope>
    <source>
        <strain evidence="10">ATCC 51133 / DSM 6946 / 5175</strain>
    </source>
</reference>